<dbReference type="Pfam" id="PF18454">
    <property type="entry name" value="Mtd_N"/>
    <property type="match status" value="1"/>
</dbReference>
<reference evidence="2" key="1">
    <citation type="journal article" date="2020" name="Nature">
        <title>Giant virus diversity and host interactions through global metagenomics.</title>
        <authorList>
            <person name="Schulz F."/>
            <person name="Roux S."/>
            <person name="Paez-Espino D."/>
            <person name="Jungbluth S."/>
            <person name="Walsh D.A."/>
            <person name="Denef V.J."/>
            <person name="McMahon K.D."/>
            <person name="Konstantinidis K.T."/>
            <person name="Eloe-Fadrosh E.A."/>
            <person name="Kyrpides N.C."/>
            <person name="Woyke T."/>
        </authorList>
    </citation>
    <scope>NUCLEOTIDE SEQUENCE</scope>
    <source>
        <strain evidence="2">GVMAG-M-3300009180-45</strain>
    </source>
</reference>
<protein>
    <recommendedName>
        <fullName evidence="1">Major tropism determinant N-terminal domain-containing protein</fullName>
    </recommendedName>
</protein>
<dbReference type="InterPro" id="IPR041352">
    <property type="entry name" value="Mtd_N"/>
</dbReference>
<evidence type="ECO:0000313" key="2">
    <source>
        <dbReference type="EMBL" id="QHT35451.1"/>
    </source>
</evidence>
<name>A0A6C0F3K6_9ZZZZ</name>
<dbReference type="AlphaFoldDB" id="A0A6C0F3K6"/>
<organism evidence="2">
    <name type="scientific">viral metagenome</name>
    <dbReference type="NCBI Taxonomy" id="1070528"/>
    <lineage>
        <taxon>unclassified sequences</taxon>
        <taxon>metagenomes</taxon>
        <taxon>organismal metagenomes</taxon>
    </lineage>
</organism>
<dbReference type="EMBL" id="MN739021">
    <property type="protein sequence ID" value="QHT35451.1"/>
    <property type="molecule type" value="Genomic_DNA"/>
</dbReference>
<dbReference type="SUPFAM" id="SSF69349">
    <property type="entry name" value="Phage fibre proteins"/>
    <property type="match status" value="1"/>
</dbReference>
<sequence length="539" mass="56281">MSGPCVTTPSRFQLRRDTSGTWTATNPLLQLGEPGVETDTGQMKVGDGVRRWNALPYVGTGVTGPTGPTGIVGPTGTVLGNVARVDKVYGNDATADIGGLPFLTIEAAIAKIIGPTGTVASPQYSNKTIWVMPGVYDISPTGTNATITTNIGETLYPLLQLPSTTCLRGINLQTCVIQCSNPTQNTALFNVGSNTRIEDLNITIGGSGYTGSNNLVGLYFGSTASISSKIRVSTINVCNANMPYTSSNNLYGVQFDGTGGSYTTFFFNCIKGCTIAVYGNGSGNKRGMIVTNSNIATLRDTNIYVAAPPTNSNFAGSYVGMEARDANNLGSVQCRSTTVGSVKATGAQTYTSSDILQTNPATIADPTYLASPGIQVGPGTDLVTKSAGGKGFTTYIYPTTIYYGCRGTITNTTAGWLWPGTQFFTNSTPKYPDDTIPVARYRVQQPLIVSGLTVFCALGPGAGHTTVITVCKNSTGATTGTYPVAPNGATSIAVTLSGTPLVGTYYNTSVDFAPGDYLSVHFQTDSPHIHDVGIQVDCF</sequence>
<proteinExistence type="predicted"/>
<evidence type="ECO:0000259" key="1">
    <source>
        <dbReference type="Pfam" id="PF18454"/>
    </source>
</evidence>
<accession>A0A6C0F3K6</accession>
<feature type="domain" description="Major tropism determinant N-terminal" evidence="1">
    <location>
        <begin position="13"/>
        <end position="49"/>
    </location>
</feature>